<dbReference type="Gene3D" id="3.30.565.10">
    <property type="entry name" value="Histidine kinase-like ATPase, C-terminal domain"/>
    <property type="match status" value="1"/>
</dbReference>
<dbReference type="RefSeq" id="WP_096258181.1">
    <property type="nucleotide sequence ID" value="NZ_BDME01000001.1"/>
</dbReference>
<dbReference type="Proteomes" id="UP000217944">
    <property type="component" value="Unassembled WGS sequence"/>
</dbReference>
<accession>A0A292YCE2</accession>
<evidence type="ECO:0000313" key="1">
    <source>
        <dbReference type="EMBL" id="GAX87025.1"/>
    </source>
</evidence>
<dbReference type="SUPFAM" id="SSF55874">
    <property type="entry name" value="ATPase domain of HSP90 chaperone/DNA topoisomerase II/histidine kinase"/>
    <property type="match status" value="1"/>
</dbReference>
<keyword evidence="2" id="KW-1185">Reference proteome</keyword>
<comment type="caution">
    <text evidence="1">The sequence shown here is derived from an EMBL/GenBank/DDBJ whole genome shotgun (WGS) entry which is preliminary data.</text>
</comment>
<protein>
    <recommendedName>
        <fullName evidence="3">Histidine kinase/HSP90-like ATPase domain-containing protein</fullName>
    </recommendedName>
</protein>
<gene>
    <name evidence="1" type="ORF">LNAT_P0320</name>
</gene>
<reference evidence="1 2" key="1">
    <citation type="journal article" date="2017" name="Syst. Appl. Microbiol.">
        <title>Lebetimonas natsushimae sp. nov., a novel strictly anaerobic, moderately thermophilic chemoautotroph isolated from a deep-sea hydrothermal vent polychaete nest in the Mid-Okinawa Trough.</title>
        <authorList>
            <person name="Nagata R."/>
            <person name="Takaki Y."/>
            <person name="Tame A."/>
            <person name="Nunoura T."/>
            <person name="Muto H."/>
            <person name="Mino S."/>
            <person name="Sawayama S."/>
            <person name="Takai K."/>
            <person name="Nakagawa S."/>
        </authorList>
    </citation>
    <scope>NUCLEOTIDE SEQUENCE [LARGE SCALE GENOMIC DNA]</scope>
    <source>
        <strain evidence="1 2">HS1857</strain>
    </source>
</reference>
<dbReference type="InterPro" id="IPR036890">
    <property type="entry name" value="HATPase_C_sf"/>
</dbReference>
<evidence type="ECO:0000313" key="2">
    <source>
        <dbReference type="Proteomes" id="UP000217944"/>
    </source>
</evidence>
<dbReference type="AlphaFoldDB" id="A0A292YCE2"/>
<sequence>MGHFKEILPDASSLIQSLRNIGYSFETAVSDIIDNSITANAENIDIFFQNDNQNIKFGILDDGKGMNEKELINAMKPGSFNPLDFRNEKDLGRFGLGLKTASFSQCKKLTVISKQGNNIFAAEWDLDYVLATNRWEIKILDKTEIDNTFGIEKLKNHYSGTLVIWDKIDRITENSNYKFNYYFNEQIKNLGKHLELVYHRFLDGRETKPPLKITLQSNKLKSFDPFMRKYMATQELPTEEIILNGEKIIIKPFIIPHYSKLSKEDYEYYAGAGGYSRNQGFYVYRNKRLLISGTWFRIIPQKDFYKLARIQIDLPNSLDHLWNIDIKKSTSSPPPSVRERLKKIIEKISGASKKVYTARGHKSFSLAQPVWFREAKNGEIFYRINREHILLQKFIKTLNNEQINEFIDILSLIEENIPKEIIYNDMTDTPKNIKNGEMDDAFLEKKVIELLKAGIIGKNDYKTLSETEPFNKYTKSWEEFLKGI</sequence>
<organism evidence="1 2">
    <name type="scientific">Lebetimonas natsushimae</name>
    <dbReference type="NCBI Taxonomy" id="1936991"/>
    <lineage>
        <taxon>Bacteria</taxon>
        <taxon>Pseudomonadati</taxon>
        <taxon>Campylobacterota</taxon>
        <taxon>Epsilonproteobacteria</taxon>
        <taxon>Nautiliales</taxon>
        <taxon>Nautiliaceae</taxon>
        <taxon>Lebetimonas</taxon>
    </lineage>
</organism>
<proteinExistence type="predicted"/>
<dbReference type="EMBL" id="BDME01000001">
    <property type="protein sequence ID" value="GAX87025.1"/>
    <property type="molecule type" value="Genomic_DNA"/>
</dbReference>
<dbReference type="Pfam" id="PF13589">
    <property type="entry name" value="HATPase_c_3"/>
    <property type="match status" value="1"/>
</dbReference>
<name>A0A292YCE2_9BACT</name>
<dbReference type="OrthoDB" id="9813438at2"/>
<evidence type="ECO:0008006" key="3">
    <source>
        <dbReference type="Google" id="ProtNLM"/>
    </source>
</evidence>